<gene>
    <name evidence="2" type="ORF">BSL78_08111</name>
</gene>
<dbReference type="Pfam" id="PF00078">
    <property type="entry name" value="RVT_1"/>
    <property type="match status" value="1"/>
</dbReference>
<sequence>MSDLLNKHAPLSTKRVVIRPKQPWFTNSLHSAKRNRRKAERKWISSRSLIDFDKFKKERNSYNIQLYRSKCTFLNNKIMDCGNDFKSMFRTINDILQRKRPTKLPDHDSAKDLADQFAAYFSTKIQTIRDNLTCQNCDSSTPSPVSHSWDTFVIVSEDDLREIISKAASPSCILDPLPSWMVKLLLDSLLPTVTEIVNTSLRSGVVPDTYKEAVIAPLLKKANLDHNTLKNYRPVSNLPFLSKVLERVVAKQLTNYMTENRLHEPLQSAYKQFHSSETALIKVHNDILWAMERQGVTILVLLDLSSAFDTIDLEVLIHRLEYLLGVHGIPLTWFKSYLSDRSHRVLVDGKFSSVQNLVYGVPQDRCWVICCSPFTFCLSEILFANMG</sequence>
<organism evidence="2 3">
    <name type="scientific">Stichopus japonicus</name>
    <name type="common">Sea cucumber</name>
    <dbReference type="NCBI Taxonomy" id="307972"/>
    <lineage>
        <taxon>Eukaryota</taxon>
        <taxon>Metazoa</taxon>
        <taxon>Echinodermata</taxon>
        <taxon>Eleutherozoa</taxon>
        <taxon>Echinozoa</taxon>
        <taxon>Holothuroidea</taxon>
        <taxon>Aspidochirotacea</taxon>
        <taxon>Aspidochirotida</taxon>
        <taxon>Stichopodidae</taxon>
        <taxon>Apostichopus</taxon>
    </lineage>
</organism>
<proteinExistence type="predicted"/>
<dbReference type="AlphaFoldDB" id="A0A2G8L401"/>
<dbReference type="STRING" id="307972.A0A2G8L401"/>
<dbReference type="InterPro" id="IPR000477">
    <property type="entry name" value="RT_dom"/>
</dbReference>
<dbReference type="InterPro" id="IPR043502">
    <property type="entry name" value="DNA/RNA_pol_sf"/>
</dbReference>
<evidence type="ECO:0000259" key="1">
    <source>
        <dbReference type="PROSITE" id="PS50878"/>
    </source>
</evidence>
<evidence type="ECO:0000313" key="3">
    <source>
        <dbReference type="Proteomes" id="UP000230750"/>
    </source>
</evidence>
<dbReference type="PANTHER" id="PTHR33332">
    <property type="entry name" value="REVERSE TRANSCRIPTASE DOMAIN-CONTAINING PROTEIN"/>
    <property type="match status" value="1"/>
</dbReference>
<keyword evidence="3" id="KW-1185">Reference proteome</keyword>
<name>A0A2G8L401_STIJA</name>
<reference evidence="2 3" key="1">
    <citation type="journal article" date="2017" name="PLoS Biol.">
        <title>The sea cucumber genome provides insights into morphological evolution and visceral regeneration.</title>
        <authorList>
            <person name="Zhang X."/>
            <person name="Sun L."/>
            <person name="Yuan J."/>
            <person name="Sun Y."/>
            <person name="Gao Y."/>
            <person name="Zhang L."/>
            <person name="Li S."/>
            <person name="Dai H."/>
            <person name="Hamel J.F."/>
            <person name="Liu C."/>
            <person name="Yu Y."/>
            <person name="Liu S."/>
            <person name="Lin W."/>
            <person name="Guo K."/>
            <person name="Jin S."/>
            <person name="Xu P."/>
            <person name="Storey K.B."/>
            <person name="Huan P."/>
            <person name="Zhang T."/>
            <person name="Zhou Y."/>
            <person name="Zhang J."/>
            <person name="Lin C."/>
            <person name="Li X."/>
            <person name="Xing L."/>
            <person name="Huo D."/>
            <person name="Sun M."/>
            <person name="Wang L."/>
            <person name="Mercier A."/>
            <person name="Li F."/>
            <person name="Yang H."/>
            <person name="Xiang J."/>
        </authorList>
    </citation>
    <scope>NUCLEOTIDE SEQUENCE [LARGE SCALE GENOMIC DNA]</scope>
    <source>
        <strain evidence="2">Shaxun</strain>
        <tissue evidence="2">Muscle</tissue>
    </source>
</reference>
<dbReference type="SUPFAM" id="SSF56672">
    <property type="entry name" value="DNA/RNA polymerases"/>
    <property type="match status" value="1"/>
</dbReference>
<protein>
    <recommendedName>
        <fullName evidence="1">Reverse transcriptase domain-containing protein</fullName>
    </recommendedName>
</protein>
<dbReference type="EMBL" id="MRZV01000228">
    <property type="protein sequence ID" value="PIK54972.1"/>
    <property type="molecule type" value="Genomic_DNA"/>
</dbReference>
<comment type="caution">
    <text evidence="2">The sequence shown here is derived from an EMBL/GenBank/DDBJ whole genome shotgun (WGS) entry which is preliminary data.</text>
</comment>
<accession>A0A2G8L401</accession>
<dbReference type="PROSITE" id="PS50878">
    <property type="entry name" value="RT_POL"/>
    <property type="match status" value="1"/>
</dbReference>
<feature type="domain" description="Reverse transcriptase" evidence="1">
    <location>
        <begin position="199"/>
        <end position="387"/>
    </location>
</feature>
<evidence type="ECO:0000313" key="2">
    <source>
        <dbReference type="EMBL" id="PIK54972.1"/>
    </source>
</evidence>
<dbReference type="OrthoDB" id="5980064at2759"/>
<dbReference type="Proteomes" id="UP000230750">
    <property type="component" value="Unassembled WGS sequence"/>
</dbReference>